<keyword evidence="1" id="KW-1133">Transmembrane helix</keyword>
<reference evidence="2" key="1">
    <citation type="journal article" date="2015" name="ISME J.">
        <title>Draft Genome Sequence of Streptomyces incarnatus NRRL8089, which Produces the Nucleoside Antibiotic Sinefungin.</title>
        <authorList>
            <person name="Oshima K."/>
            <person name="Hattori M."/>
            <person name="Shimizu H."/>
            <person name="Fukuda K."/>
            <person name="Nemoto M."/>
            <person name="Inagaki K."/>
            <person name="Tamura T."/>
        </authorList>
    </citation>
    <scope>NUCLEOTIDE SEQUENCE</scope>
    <source>
        <strain evidence="2">FACHB-1375</strain>
    </source>
</reference>
<protein>
    <submittedName>
        <fullName evidence="2">Uncharacterized protein</fullName>
    </submittedName>
</protein>
<dbReference type="RefSeq" id="WP_190463058.1">
    <property type="nucleotide sequence ID" value="NZ_JACJPW010000010.1"/>
</dbReference>
<dbReference type="AlphaFoldDB" id="A0A926VD10"/>
<dbReference type="EMBL" id="JACJPW010000010">
    <property type="protein sequence ID" value="MBD2180642.1"/>
    <property type="molecule type" value="Genomic_DNA"/>
</dbReference>
<feature type="transmembrane region" description="Helical" evidence="1">
    <location>
        <begin position="75"/>
        <end position="96"/>
    </location>
</feature>
<gene>
    <name evidence="2" type="ORF">H6G03_05915</name>
</gene>
<feature type="transmembrane region" description="Helical" evidence="1">
    <location>
        <begin position="15"/>
        <end position="34"/>
    </location>
</feature>
<keyword evidence="3" id="KW-1185">Reference proteome</keyword>
<accession>A0A926VD10</accession>
<feature type="transmembrane region" description="Helical" evidence="1">
    <location>
        <begin position="46"/>
        <end position="63"/>
    </location>
</feature>
<evidence type="ECO:0000313" key="2">
    <source>
        <dbReference type="EMBL" id="MBD2180642.1"/>
    </source>
</evidence>
<comment type="caution">
    <text evidence="2">The sequence shown here is derived from an EMBL/GenBank/DDBJ whole genome shotgun (WGS) entry which is preliminary data.</text>
</comment>
<keyword evidence="1" id="KW-0812">Transmembrane</keyword>
<organism evidence="2 3">
    <name type="scientific">Aerosakkonema funiforme FACHB-1375</name>
    <dbReference type="NCBI Taxonomy" id="2949571"/>
    <lineage>
        <taxon>Bacteria</taxon>
        <taxon>Bacillati</taxon>
        <taxon>Cyanobacteriota</taxon>
        <taxon>Cyanophyceae</taxon>
        <taxon>Oscillatoriophycideae</taxon>
        <taxon>Aerosakkonematales</taxon>
        <taxon>Aerosakkonemataceae</taxon>
        <taxon>Aerosakkonema</taxon>
    </lineage>
</organism>
<dbReference type="Proteomes" id="UP000641646">
    <property type="component" value="Unassembled WGS sequence"/>
</dbReference>
<proteinExistence type="predicted"/>
<sequence>MLEMNFLFEFSRNHCIAICAFLVPANLLLTLGTVSLVSQLSHLTQVYLSVFAASFFALTLLWHDFTWFSIGVVMAPTYILLALACVCLSLNLWAIVHPASMKQLIKELTSIGYRNVAILTNHTFSLKVTERN</sequence>
<reference evidence="2" key="2">
    <citation type="submission" date="2020-08" db="EMBL/GenBank/DDBJ databases">
        <authorList>
            <person name="Chen M."/>
            <person name="Teng W."/>
            <person name="Zhao L."/>
            <person name="Hu C."/>
            <person name="Zhou Y."/>
            <person name="Han B."/>
            <person name="Song L."/>
            <person name="Shu W."/>
        </authorList>
    </citation>
    <scope>NUCLEOTIDE SEQUENCE</scope>
    <source>
        <strain evidence="2">FACHB-1375</strain>
    </source>
</reference>
<name>A0A926VD10_9CYAN</name>
<keyword evidence="1" id="KW-0472">Membrane</keyword>
<evidence type="ECO:0000313" key="3">
    <source>
        <dbReference type="Proteomes" id="UP000641646"/>
    </source>
</evidence>
<evidence type="ECO:0000256" key="1">
    <source>
        <dbReference type="SAM" id="Phobius"/>
    </source>
</evidence>